<dbReference type="VEuPathDB" id="FungiDB:CC77DRAFT_454160"/>
<organism evidence="1 2">
    <name type="scientific">Alternaria alternata</name>
    <name type="common">Alternaria rot fungus</name>
    <name type="synonym">Torula alternata</name>
    <dbReference type="NCBI Taxonomy" id="5599"/>
    <lineage>
        <taxon>Eukaryota</taxon>
        <taxon>Fungi</taxon>
        <taxon>Dikarya</taxon>
        <taxon>Ascomycota</taxon>
        <taxon>Pezizomycotina</taxon>
        <taxon>Dothideomycetes</taxon>
        <taxon>Pleosporomycetidae</taxon>
        <taxon>Pleosporales</taxon>
        <taxon>Pleosporineae</taxon>
        <taxon>Pleosporaceae</taxon>
        <taxon>Alternaria</taxon>
        <taxon>Alternaria sect. Alternaria</taxon>
        <taxon>Alternaria alternata complex</taxon>
    </lineage>
</organism>
<sequence length="161" mass="17960">MTYKRSLLVSMLLVSCRPPWRNYAQEQELKSRQGPTHIHFLCSVSMSCNPEIKRSASPRFNNTRGVTRRPWRCKNSTWAHFPLQTLSRAGNSSGLLRSACGFEPHPSKGALALISRSKPPATWRNTVSVILVIIGMLDTEQDFFADACGARSSARRPSGRG</sequence>
<dbReference type="KEGG" id="aalt:CC77DRAFT_454160"/>
<dbReference type="EMBL" id="KV441494">
    <property type="protein sequence ID" value="OAG15219.1"/>
    <property type="molecule type" value="Genomic_DNA"/>
</dbReference>
<evidence type="ECO:0000313" key="1">
    <source>
        <dbReference type="EMBL" id="OAG15219.1"/>
    </source>
</evidence>
<name>A0A177D8H1_ALTAL</name>
<protein>
    <submittedName>
        <fullName evidence="1">Uncharacterized protein</fullName>
    </submittedName>
</protein>
<keyword evidence="2" id="KW-1185">Reference proteome</keyword>
<reference evidence="1 2" key="1">
    <citation type="submission" date="2016-05" db="EMBL/GenBank/DDBJ databases">
        <title>Comparative analysis of secretome profiles of manganese(II)-oxidizing ascomycete fungi.</title>
        <authorList>
            <consortium name="DOE Joint Genome Institute"/>
            <person name="Zeiner C.A."/>
            <person name="Purvine S.O."/>
            <person name="Zink E.M."/>
            <person name="Wu S."/>
            <person name="Pasa-Tolic L."/>
            <person name="Chaput D.L."/>
            <person name="Haridas S."/>
            <person name="Grigoriev I.V."/>
            <person name="Santelli C.M."/>
            <person name="Hansel C.M."/>
        </authorList>
    </citation>
    <scope>NUCLEOTIDE SEQUENCE [LARGE SCALE GENOMIC DNA]</scope>
    <source>
        <strain evidence="1 2">SRC1lrK2f</strain>
    </source>
</reference>
<dbReference type="Proteomes" id="UP000077248">
    <property type="component" value="Unassembled WGS sequence"/>
</dbReference>
<gene>
    <name evidence="1" type="ORF">CC77DRAFT_454160</name>
</gene>
<accession>A0A177D8H1</accession>
<dbReference type="GeneID" id="29117344"/>
<dbReference type="AlphaFoldDB" id="A0A177D8H1"/>
<dbReference type="PROSITE" id="PS51257">
    <property type="entry name" value="PROKAR_LIPOPROTEIN"/>
    <property type="match status" value="1"/>
</dbReference>
<dbReference type="RefSeq" id="XP_018380640.1">
    <property type="nucleotide sequence ID" value="XM_018531750.1"/>
</dbReference>
<proteinExistence type="predicted"/>
<evidence type="ECO:0000313" key="2">
    <source>
        <dbReference type="Proteomes" id="UP000077248"/>
    </source>
</evidence>